<comment type="caution">
    <text evidence="6">The sequence shown here is derived from an EMBL/GenBank/DDBJ whole genome shotgun (WGS) entry which is preliminary data.</text>
</comment>
<evidence type="ECO:0000259" key="5">
    <source>
        <dbReference type="PROSITE" id="PS51272"/>
    </source>
</evidence>
<dbReference type="GO" id="GO:0015288">
    <property type="term" value="F:porin activity"/>
    <property type="evidence" value="ECO:0007669"/>
    <property type="project" value="InterPro"/>
</dbReference>
<dbReference type="GO" id="GO:0016020">
    <property type="term" value="C:membrane"/>
    <property type="evidence" value="ECO:0007669"/>
    <property type="project" value="InterPro"/>
</dbReference>
<feature type="compositionally biased region" description="Pro residues" evidence="4">
    <location>
        <begin position="93"/>
        <end position="110"/>
    </location>
</feature>
<comment type="similarity">
    <text evidence="1 2">Belongs to the OprB family.</text>
</comment>
<dbReference type="GO" id="GO:0008643">
    <property type="term" value="P:carbohydrate transport"/>
    <property type="evidence" value="ECO:0007669"/>
    <property type="project" value="InterPro"/>
</dbReference>
<sequence length="586" mass="63190">MELRVKQYLFQIQKLLTASFLSCGILSHICLPSQASLEEGSVTALAPGQEGAKSRGEEALVPHSTNKFAGLRADCSASGDLFDINSPISSPCSLPPAPPHSSVTLPPPLSSTPLLAAEESENLDNSPEILTPQTSVSQLSDVQPTDWAYQALQMLMERYGVISGYPNGTFRGNRPVSRYEFAAGLAATLDKVDSLIASAIGDEYIQQDAITLRRLQKEYRVALDELRQNVDKITDRADLLEGNQFSTTTKLRGQQITALTDGSNANKTIISRTRLTLSTSFQKTDLLVTQLESGNNGGDAIGLAQKEKTGSLVDGGGLDYADVESGLKLRRLYYTFRPAPDVAVTVGAKMSPRDFIDRNRYASNEAIDFSSSFFINNPLIVQRQIDRNGGAGAAIAWNPKGSKFAVRSLYIALDADRANSSAEGGLFGDNRQASVEVEFSPSNQLALRLQYTNALVNNTDINAVGVNAEYNFNRNTGIFGRLGVGDYQGLNTALQRNLDLQPISWAVGMGLRNLVIPGTVAGVAIGQPFVSGGFGNATQTNFEAFYNLQLNDNISVTPTVSLVNNANNESSNGTIWESTLRTVFSF</sequence>
<dbReference type="PANTHER" id="PTHR43308">
    <property type="entry name" value="OUTER MEMBRANE PROTEIN ALPHA-RELATED"/>
    <property type="match status" value="1"/>
</dbReference>
<dbReference type="InterPro" id="IPR001119">
    <property type="entry name" value="SLH_dom"/>
</dbReference>
<feature type="domain" description="SLH" evidence="5">
    <location>
        <begin position="135"/>
        <end position="199"/>
    </location>
</feature>
<reference evidence="6" key="1">
    <citation type="submission" date="2021-05" db="EMBL/GenBank/DDBJ databases">
        <authorList>
            <person name="Pietrasiak N."/>
            <person name="Ward R."/>
            <person name="Stajich J.E."/>
            <person name="Kurbessoian T."/>
        </authorList>
    </citation>
    <scope>NUCLEOTIDE SEQUENCE</scope>
    <source>
        <strain evidence="6">GSE-NOS-MK-12-04C</strain>
    </source>
</reference>
<dbReference type="InterPro" id="IPR038673">
    <property type="entry name" value="OprB_sf"/>
</dbReference>
<evidence type="ECO:0000313" key="7">
    <source>
        <dbReference type="Proteomes" id="UP000729701"/>
    </source>
</evidence>
<gene>
    <name evidence="6" type="ORF">KME60_20285</name>
</gene>
<dbReference type="PANTHER" id="PTHR43308:SF1">
    <property type="entry name" value="OUTER MEMBRANE PROTEIN ALPHA"/>
    <property type="match status" value="1"/>
</dbReference>
<evidence type="ECO:0000313" key="6">
    <source>
        <dbReference type="EMBL" id="MBW4669686.1"/>
    </source>
</evidence>
<dbReference type="NCBIfam" id="NF033921">
    <property type="entry name" value="por_somb"/>
    <property type="match status" value="1"/>
</dbReference>
<feature type="region of interest" description="Disordered" evidence="4">
    <location>
        <begin position="93"/>
        <end position="112"/>
    </location>
</feature>
<name>A0A951UUK8_9CYAN</name>
<evidence type="ECO:0000256" key="4">
    <source>
        <dbReference type="SAM" id="MobiDB-lite"/>
    </source>
</evidence>
<accession>A0A951UUK8</accession>
<reference evidence="6" key="2">
    <citation type="journal article" date="2022" name="Microbiol. Resour. Announc.">
        <title>Metagenome Sequencing to Explore Phylogenomics of Terrestrial Cyanobacteria.</title>
        <authorList>
            <person name="Ward R.D."/>
            <person name="Stajich J.E."/>
            <person name="Johansen J.R."/>
            <person name="Huntemann M."/>
            <person name="Clum A."/>
            <person name="Foster B."/>
            <person name="Foster B."/>
            <person name="Roux S."/>
            <person name="Palaniappan K."/>
            <person name="Varghese N."/>
            <person name="Mukherjee S."/>
            <person name="Reddy T.B.K."/>
            <person name="Daum C."/>
            <person name="Copeland A."/>
            <person name="Chen I.A."/>
            <person name="Ivanova N.N."/>
            <person name="Kyrpides N.C."/>
            <person name="Shapiro N."/>
            <person name="Eloe-Fadrosh E.A."/>
            <person name="Pietrasiak N."/>
        </authorList>
    </citation>
    <scope>NUCLEOTIDE SEQUENCE</scope>
    <source>
        <strain evidence="6">GSE-NOS-MK-12-04C</strain>
    </source>
</reference>
<dbReference type="Pfam" id="PF04966">
    <property type="entry name" value="OprB"/>
    <property type="match status" value="1"/>
</dbReference>
<feature type="coiled-coil region" evidence="3">
    <location>
        <begin position="212"/>
        <end position="243"/>
    </location>
</feature>
<evidence type="ECO:0000256" key="3">
    <source>
        <dbReference type="SAM" id="Coils"/>
    </source>
</evidence>
<evidence type="ECO:0000256" key="2">
    <source>
        <dbReference type="RuleBase" id="RU363072"/>
    </source>
</evidence>
<protein>
    <submittedName>
        <fullName evidence="6">Iron uptake porin</fullName>
    </submittedName>
</protein>
<dbReference type="Proteomes" id="UP000729701">
    <property type="component" value="Unassembled WGS sequence"/>
</dbReference>
<dbReference type="Pfam" id="PF00395">
    <property type="entry name" value="SLH"/>
    <property type="match status" value="1"/>
</dbReference>
<organism evidence="6 7">
    <name type="scientific">Cyanomargarita calcarea GSE-NOS-MK-12-04C</name>
    <dbReference type="NCBI Taxonomy" id="2839659"/>
    <lineage>
        <taxon>Bacteria</taxon>
        <taxon>Bacillati</taxon>
        <taxon>Cyanobacteriota</taxon>
        <taxon>Cyanophyceae</taxon>
        <taxon>Nostocales</taxon>
        <taxon>Cyanomargaritaceae</taxon>
        <taxon>Cyanomargarita</taxon>
    </lineage>
</organism>
<dbReference type="AlphaFoldDB" id="A0A951UUK8"/>
<dbReference type="InterPro" id="IPR047684">
    <property type="entry name" value="Por_som-like"/>
</dbReference>
<dbReference type="Gene3D" id="2.40.160.180">
    <property type="entry name" value="Carbohydrate-selective porin OprB"/>
    <property type="match status" value="1"/>
</dbReference>
<dbReference type="InterPro" id="IPR051465">
    <property type="entry name" value="Cell_Envelope_Struct_Comp"/>
</dbReference>
<dbReference type="InterPro" id="IPR007049">
    <property type="entry name" value="Carb-sel_porin_OprB"/>
</dbReference>
<keyword evidence="3" id="KW-0175">Coiled coil</keyword>
<evidence type="ECO:0000256" key="1">
    <source>
        <dbReference type="ARBA" id="ARBA00008769"/>
    </source>
</evidence>
<dbReference type="PROSITE" id="PS51272">
    <property type="entry name" value="SLH"/>
    <property type="match status" value="1"/>
</dbReference>
<dbReference type="EMBL" id="JAHHGZ010000023">
    <property type="protein sequence ID" value="MBW4669686.1"/>
    <property type="molecule type" value="Genomic_DNA"/>
</dbReference>
<proteinExistence type="inferred from homology"/>